<feature type="compositionally biased region" description="Basic and acidic residues" evidence="1">
    <location>
        <begin position="598"/>
        <end position="613"/>
    </location>
</feature>
<feature type="compositionally biased region" description="Basic and acidic residues" evidence="1">
    <location>
        <begin position="104"/>
        <end position="116"/>
    </location>
</feature>
<feature type="region of interest" description="Disordered" evidence="1">
    <location>
        <begin position="1"/>
        <end position="179"/>
    </location>
</feature>
<feature type="compositionally biased region" description="Polar residues" evidence="1">
    <location>
        <begin position="52"/>
        <end position="63"/>
    </location>
</feature>
<feature type="compositionally biased region" description="Low complexity" evidence="1">
    <location>
        <begin position="648"/>
        <end position="665"/>
    </location>
</feature>
<feature type="compositionally biased region" description="Acidic residues" evidence="1">
    <location>
        <begin position="348"/>
        <end position="361"/>
    </location>
</feature>
<gene>
    <name evidence="2" type="ORF">J437_LFUL006285</name>
</gene>
<feature type="region of interest" description="Disordered" evidence="1">
    <location>
        <begin position="739"/>
        <end position="758"/>
    </location>
</feature>
<feature type="compositionally biased region" description="Low complexity" evidence="1">
    <location>
        <begin position="739"/>
        <end position="753"/>
    </location>
</feature>
<feature type="compositionally biased region" description="Low complexity" evidence="1">
    <location>
        <begin position="117"/>
        <end position="131"/>
    </location>
</feature>
<accession>A0A8K0JYD8</accession>
<evidence type="ECO:0000256" key="1">
    <source>
        <dbReference type="SAM" id="MobiDB-lite"/>
    </source>
</evidence>
<feature type="region of interest" description="Disordered" evidence="1">
    <location>
        <begin position="828"/>
        <end position="867"/>
    </location>
</feature>
<dbReference type="OrthoDB" id="437889at2759"/>
<feature type="compositionally biased region" description="Basic residues" evidence="1">
    <location>
        <begin position="67"/>
        <end position="98"/>
    </location>
</feature>
<feature type="compositionally biased region" description="Polar residues" evidence="1">
    <location>
        <begin position="253"/>
        <end position="271"/>
    </location>
</feature>
<sequence length="867" mass="94179">MGTQTHESQSGRGICISKGTTEGKDGVVVTVEAPPITSNRNNIPRQAPFVKTVNSQTQTSPCSSPKPGRRHHHHHHHHHHHNHQGHHRSHHHSHHHGSHSSGRSMEERANGEDSGRSSDSSCVSLSRASLEGGAGRRGHSRPPECPSPRPSLSSRHSRRHGGSTSPASPGAAACCPSPLLPSHRSFESARDLLLLPQPSPTGGHPGASGRPSSSGTPLASRRTCHAADQGYDKVHGPSRQRSLDTGDLIPRESSLSGSHEAQLSRSHSFMQHRSGERCRHHDHSQQRSTNGRRQWTEDEDSMHEKYLVGMPSGGSPSGHRSVESTPPSQRRRHHRPARSMSERHGDAVDDDEEREDEDEDDKSGRNRTHGTPLPHRRPHHHHHHLKEFHHSAPPPPTGPPPPLPGAAPLSPHSGAPGRTSGGGGSAGSCSPHSPVDSGLATTGSRASVESSGSALRRRDVHSLHASSPGQQSNISSSTSHRHSQGESRLNEKGDVDDASEVRSIRSEREEVEGRRDQRESPPSPRRTTAQQHLYSNLDYTYVMGPEMQAHLLPLQQYILEQAKLSNCYRFGDPVNEGERDSLHSEDDEDDEDDDEDGNEGRRGRESGSHRRDDSDEFADDEAMSNQEDSSSQESYYDYVDGGGTLSLQQFHQGQQQMQHGYSQGSTGHGGRGISSITSLGSHLLGGPSPIPLETQHTSLKRRKDHPAPPPPLGHGGQGRQPPPGLCSPIMEKAEFQYYPGRSLSPSPSAPSTPVTRTLPVAVPYPADPVLRHTYPEGPFCSPIFRPVYLDDGNYLDDEEDEREDGRYGRFLGHHVGVALPPARPTILFPASLHQGRPSPSPHLLPSSTSSAAYANTGASPSLRAPRS</sequence>
<feature type="compositionally biased region" description="Polar residues" evidence="1">
    <location>
        <begin position="439"/>
        <end position="453"/>
    </location>
</feature>
<feature type="compositionally biased region" description="Acidic residues" evidence="1">
    <location>
        <begin position="585"/>
        <end position="597"/>
    </location>
</feature>
<feature type="region of interest" description="Disordered" evidence="1">
    <location>
        <begin position="194"/>
        <end position="532"/>
    </location>
</feature>
<feature type="compositionally biased region" description="Basic residues" evidence="1">
    <location>
        <begin position="374"/>
        <end position="387"/>
    </location>
</feature>
<feature type="compositionally biased region" description="Low complexity" evidence="1">
    <location>
        <begin position="841"/>
        <end position="850"/>
    </location>
</feature>
<dbReference type="Proteomes" id="UP000792457">
    <property type="component" value="Unassembled WGS sequence"/>
</dbReference>
<feature type="compositionally biased region" description="Low complexity" evidence="1">
    <location>
        <begin position="406"/>
        <end position="418"/>
    </location>
</feature>
<feature type="compositionally biased region" description="Low complexity" evidence="1">
    <location>
        <begin position="162"/>
        <end position="179"/>
    </location>
</feature>
<reference evidence="2" key="1">
    <citation type="submission" date="2013-04" db="EMBL/GenBank/DDBJ databases">
        <authorList>
            <person name="Qu J."/>
            <person name="Murali S.C."/>
            <person name="Bandaranaike D."/>
            <person name="Bellair M."/>
            <person name="Blankenburg K."/>
            <person name="Chao H."/>
            <person name="Dinh H."/>
            <person name="Doddapaneni H."/>
            <person name="Downs B."/>
            <person name="Dugan-Rocha S."/>
            <person name="Elkadiri S."/>
            <person name="Gnanaolivu R.D."/>
            <person name="Hernandez B."/>
            <person name="Javaid M."/>
            <person name="Jayaseelan J.C."/>
            <person name="Lee S."/>
            <person name="Li M."/>
            <person name="Ming W."/>
            <person name="Munidasa M."/>
            <person name="Muniz J."/>
            <person name="Nguyen L."/>
            <person name="Ongeri F."/>
            <person name="Osuji N."/>
            <person name="Pu L.-L."/>
            <person name="Puazo M."/>
            <person name="Qu C."/>
            <person name="Quiroz J."/>
            <person name="Raj R."/>
            <person name="Weissenberger G."/>
            <person name="Xin Y."/>
            <person name="Zou X."/>
            <person name="Han Y."/>
            <person name="Richards S."/>
            <person name="Worley K."/>
            <person name="Muzny D."/>
            <person name="Gibbs R."/>
        </authorList>
    </citation>
    <scope>NUCLEOTIDE SEQUENCE</scope>
    <source>
        <strain evidence="2">Sampled in the wild</strain>
    </source>
</reference>
<feature type="non-terminal residue" evidence="2">
    <location>
        <position position="867"/>
    </location>
</feature>
<feature type="region of interest" description="Disordered" evidence="1">
    <location>
        <begin position="575"/>
        <end position="728"/>
    </location>
</feature>
<dbReference type="AlphaFoldDB" id="A0A8K0JYD8"/>
<feature type="compositionally biased region" description="Polar residues" evidence="1">
    <location>
        <begin position="1"/>
        <end position="11"/>
    </location>
</feature>
<feature type="compositionally biased region" description="Low complexity" evidence="1">
    <location>
        <begin position="466"/>
        <end position="478"/>
    </location>
</feature>
<reference evidence="2" key="2">
    <citation type="submission" date="2017-10" db="EMBL/GenBank/DDBJ databases">
        <title>Ladona fulva Genome sequencing and assembly.</title>
        <authorList>
            <person name="Murali S."/>
            <person name="Richards S."/>
            <person name="Bandaranaike D."/>
            <person name="Bellair M."/>
            <person name="Blankenburg K."/>
            <person name="Chao H."/>
            <person name="Dinh H."/>
            <person name="Doddapaneni H."/>
            <person name="Dugan-Rocha S."/>
            <person name="Elkadiri S."/>
            <person name="Gnanaolivu R."/>
            <person name="Hernandez B."/>
            <person name="Skinner E."/>
            <person name="Javaid M."/>
            <person name="Lee S."/>
            <person name="Li M."/>
            <person name="Ming W."/>
            <person name="Munidasa M."/>
            <person name="Muniz J."/>
            <person name="Nguyen L."/>
            <person name="Hughes D."/>
            <person name="Osuji N."/>
            <person name="Pu L.-L."/>
            <person name="Puazo M."/>
            <person name="Qu C."/>
            <person name="Quiroz J."/>
            <person name="Raj R."/>
            <person name="Weissenberger G."/>
            <person name="Xin Y."/>
            <person name="Zou X."/>
            <person name="Han Y."/>
            <person name="Worley K."/>
            <person name="Muzny D."/>
            <person name="Gibbs R."/>
        </authorList>
    </citation>
    <scope>NUCLEOTIDE SEQUENCE</scope>
    <source>
        <strain evidence="2">Sampled in the wild</strain>
    </source>
</reference>
<feature type="compositionally biased region" description="Low complexity" evidence="1">
    <location>
        <begin position="626"/>
        <end position="638"/>
    </location>
</feature>
<evidence type="ECO:0000313" key="3">
    <source>
        <dbReference type="Proteomes" id="UP000792457"/>
    </source>
</evidence>
<keyword evidence="3" id="KW-1185">Reference proteome</keyword>
<evidence type="ECO:0000313" key="2">
    <source>
        <dbReference type="EMBL" id="KAG8224926.1"/>
    </source>
</evidence>
<protein>
    <submittedName>
        <fullName evidence="2">Uncharacterized protein</fullName>
    </submittedName>
</protein>
<feature type="compositionally biased region" description="Basic and acidic residues" evidence="1">
    <location>
        <begin position="273"/>
        <end position="285"/>
    </location>
</feature>
<feature type="compositionally biased region" description="Basic and acidic residues" evidence="1">
    <location>
        <begin position="483"/>
        <end position="519"/>
    </location>
</feature>
<feature type="compositionally biased region" description="Pro residues" evidence="1">
    <location>
        <begin position="392"/>
        <end position="405"/>
    </location>
</feature>
<organism evidence="2 3">
    <name type="scientific">Ladona fulva</name>
    <name type="common">Scarce chaser dragonfly</name>
    <name type="synonym">Libellula fulva</name>
    <dbReference type="NCBI Taxonomy" id="123851"/>
    <lineage>
        <taxon>Eukaryota</taxon>
        <taxon>Metazoa</taxon>
        <taxon>Ecdysozoa</taxon>
        <taxon>Arthropoda</taxon>
        <taxon>Hexapoda</taxon>
        <taxon>Insecta</taxon>
        <taxon>Pterygota</taxon>
        <taxon>Palaeoptera</taxon>
        <taxon>Odonata</taxon>
        <taxon>Epiprocta</taxon>
        <taxon>Anisoptera</taxon>
        <taxon>Libelluloidea</taxon>
        <taxon>Libellulidae</taxon>
        <taxon>Ladona</taxon>
    </lineage>
</organism>
<dbReference type="EMBL" id="KZ308216">
    <property type="protein sequence ID" value="KAG8224926.1"/>
    <property type="molecule type" value="Genomic_DNA"/>
</dbReference>
<proteinExistence type="predicted"/>
<comment type="caution">
    <text evidence="2">The sequence shown here is derived from an EMBL/GenBank/DDBJ whole genome shotgun (WGS) entry which is preliminary data.</text>
</comment>
<name>A0A8K0JYD8_LADFU</name>